<dbReference type="AlphaFoldDB" id="A0A8S1LS52"/>
<evidence type="ECO:0000313" key="1">
    <source>
        <dbReference type="EMBL" id="CAD8069142.1"/>
    </source>
</evidence>
<evidence type="ECO:0008006" key="3">
    <source>
        <dbReference type="Google" id="ProtNLM"/>
    </source>
</evidence>
<dbReference type="Proteomes" id="UP000692954">
    <property type="component" value="Unassembled WGS sequence"/>
</dbReference>
<dbReference type="EMBL" id="CAJJDN010000025">
    <property type="protein sequence ID" value="CAD8069142.1"/>
    <property type="molecule type" value="Genomic_DNA"/>
</dbReference>
<reference evidence="1" key="1">
    <citation type="submission" date="2021-01" db="EMBL/GenBank/DDBJ databases">
        <authorList>
            <consortium name="Genoscope - CEA"/>
            <person name="William W."/>
        </authorList>
    </citation>
    <scope>NUCLEOTIDE SEQUENCE</scope>
</reference>
<evidence type="ECO:0000313" key="2">
    <source>
        <dbReference type="Proteomes" id="UP000692954"/>
    </source>
</evidence>
<organism evidence="1 2">
    <name type="scientific">Paramecium sonneborni</name>
    <dbReference type="NCBI Taxonomy" id="65129"/>
    <lineage>
        <taxon>Eukaryota</taxon>
        <taxon>Sar</taxon>
        <taxon>Alveolata</taxon>
        <taxon>Ciliophora</taxon>
        <taxon>Intramacronucleata</taxon>
        <taxon>Oligohymenophorea</taxon>
        <taxon>Peniculida</taxon>
        <taxon>Parameciidae</taxon>
        <taxon>Paramecium</taxon>
    </lineage>
</organism>
<proteinExistence type="predicted"/>
<name>A0A8S1LS52_9CILI</name>
<protein>
    <recommendedName>
        <fullName evidence="3">Protein kinase domain-containing protein</fullName>
    </recommendedName>
</protein>
<keyword evidence="2" id="KW-1185">Reference proteome</keyword>
<comment type="caution">
    <text evidence="1">The sequence shown here is derived from an EMBL/GenBank/DDBJ whole genome shotgun (WGS) entry which is preliminary data.</text>
</comment>
<sequence>MQILQRLKIWKVKNLQNKKIKIIKMQQRTQSNQKIFNNQNLIVKKLSSGSLGVVFLGVTFQNIKCTIKVEKEENEEEHKLEREVQILK</sequence>
<accession>A0A8S1LS52</accession>
<gene>
    <name evidence="1" type="ORF">PSON_ATCC_30995.1.T0250100</name>
</gene>